<reference evidence="1" key="2">
    <citation type="submission" date="2025-09" db="UniProtKB">
        <authorList>
            <consortium name="Ensembl"/>
        </authorList>
    </citation>
    <scope>IDENTIFICATION</scope>
</reference>
<proteinExistence type="predicted"/>
<accession>A0A3B4UNT3</accession>
<sequence length="237" mass="26194">MFIIPEQLLYRAHTSICSSHCVHWKKKNNPVIKPVDCCLSLDFHITSAVRNKTSALSVTNQQVAVECGDNLTNLTSAWSAQQTAAVLLSMRNLADSLHKHQLKGCQSAEPKQCPEAEVPNNGGLACVSVGNNTYCKPLCNDGYDFGFIRRSRLFDKCTEQTRYKWDTQYVGGNKLAVCNEATIRISGAKSAYFPKHQDCLTTKSNSQLQQSIIETFTTELKSKGIQGESRHGCLVCG</sequence>
<dbReference type="Ensembl" id="ENSSDUT00000019732.1">
    <property type="protein sequence ID" value="ENSSDUP00000019385.1"/>
    <property type="gene ID" value="ENSSDUG00000014136.1"/>
</dbReference>
<evidence type="ECO:0000313" key="1">
    <source>
        <dbReference type="Ensembl" id="ENSSDUP00000019385.1"/>
    </source>
</evidence>
<reference evidence="1" key="1">
    <citation type="submission" date="2025-08" db="UniProtKB">
        <authorList>
            <consortium name="Ensembl"/>
        </authorList>
    </citation>
    <scope>IDENTIFICATION</scope>
</reference>
<evidence type="ECO:0000313" key="2">
    <source>
        <dbReference type="Proteomes" id="UP000261420"/>
    </source>
</evidence>
<organism evidence="1 2">
    <name type="scientific">Seriola dumerili</name>
    <name type="common">Greater amberjack</name>
    <name type="synonym">Caranx dumerili</name>
    <dbReference type="NCBI Taxonomy" id="41447"/>
    <lineage>
        <taxon>Eukaryota</taxon>
        <taxon>Metazoa</taxon>
        <taxon>Chordata</taxon>
        <taxon>Craniata</taxon>
        <taxon>Vertebrata</taxon>
        <taxon>Euteleostomi</taxon>
        <taxon>Actinopterygii</taxon>
        <taxon>Neopterygii</taxon>
        <taxon>Teleostei</taxon>
        <taxon>Neoteleostei</taxon>
        <taxon>Acanthomorphata</taxon>
        <taxon>Carangaria</taxon>
        <taxon>Carangiformes</taxon>
        <taxon>Carangidae</taxon>
        <taxon>Seriola</taxon>
    </lineage>
</organism>
<dbReference type="AlphaFoldDB" id="A0A3B4UNT3"/>
<keyword evidence="2" id="KW-1185">Reference proteome</keyword>
<dbReference type="GeneTree" id="ENSGT00610000086460"/>
<protein>
    <submittedName>
        <fullName evidence="1">Si:ch1073-126c3.2</fullName>
    </submittedName>
</protein>
<dbReference type="OMA" id="KCGENPP"/>
<name>A0A3B4UNT3_SERDU</name>
<dbReference type="Proteomes" id="UP000261420">
    <property type="component" value="Unplaced"/>
</dbReference>